<proteinExistence type="predicted"/>
<reference evidence="1 2" key="1">
    <citation type="journal article" date="2020" name="Nat. Food">
        <title>A phased Vanilla planifolia genome enables genetic improvement of flavour and production.</title>
        <authorList>
            <person name="Hasing T."/>
            <person name="Tang H."/>
            <person name="Brym M."/>
            <person name="Khazi F."/>
            <person name="Huang T."/>
            <person name="Chambers A.H."/>
        </authorList>
    </citation>
    <scope>NUCLEOTIDE SEQUENCE [LARGE SCALE GENOMIC DNA]</scope>
    <source>
        <tissue evidence="1">Leaf</tissue>
    </source>
</reference>
<dbReference type="Proteomes" id="UP000636800">
    <property type="component" value="Chromosome 12"/>
</dbReference>
<evidence type="ECO:0000313" key="2">
    <source>
        <dbReference type="Proteomes" id="UP000636800"/>
    </source>
</evidence>
<dbReference type="EMBL" id="JADCNL010000012">
    <property type="protein sequence ID" value="KAG0457652.1"/>
    <property type="molecule type" value="Genomic_DNA"/>
</dbReference>
<name>A0A835PU87_VANPL</name>
<protein>
    <submittedName>
        <fullName evidence="1">Uncharacterized protein</fullName>
    </submittedName>
</protein>
<comment type="caution">
    <text evidence="1">The sequence shown here is derived from an EMBL/GenBank/DDBJ whole genome shotgun (WGS) entry which is preliminary data.</text>
</comment>
<dbReference type="AlphaFoldDB" id="A0A835PU87"/>
<keyword evidence="2" id="KW-1185">Reference proteome</keyword>
<organism evidence="1 2">
    <name type="scientific">Vanilla planifolia</name>
    <name type="common">Vanilla</name>
    <dbReference type="NCBI Taxonomy" id="51239"/>
    <lineage>
        <taxon>Eukaryota</taxon>
        <taxon>Viridiplantae</taxon>
        <taxon>Streptophyta</taxon>
        <taxon>Embryophyta</taxon>
        <taxon>Tracheophyta</taxon>
        <taxon>Spermatophyta</taxon>
        <taxon>Magnoliopsida</taxon>
        <taxon>Liliopsida</taxon>
        <taxon>Asparagales</taxon>
        <taxon>Orchidaceae</taxon>
        <taxon>Vanilloideae</taxon>
        <taxon>Vanilleae</taxon>
        <taxon>Vanilla</taxon>
    </lineage>
</organism>
<sequence length="90" mass="9849">MSAASACVAPAETRHSWDEARRMWLEGGTCGPLPLRHSVGIARLDAAAVQRANRAPLITKGARRNCALPKRRDMTTRGNVRIVEGKWSRG</sequence>
<evidence type="ECO:0000313" key="1">
    <source>
        <dbReference type="EMBL" id="KAG0457652.1"/>
    </source>
</evidence>
<accession>A0A835PU87</accession>
<gene>
    <name evidence="1" type="ORF">HPP92_022809</name>
</gene>